<name>F4S5X0_MELLP</name>
<sequence length="133" mass="15334">MLSVKECLPCHKLMVLAFLEDYDQVTKQQSIDLLDKILTGRSNYNVMNEYMSSENNLKSMINLLKDKSKYIQFNHFMSSSLLTHHLPRYTQACRRLLAECKTTLKLVGDELASLDAFEFAYTGNLSKDKSKNI</sequence>
<proteinExistence type="inferred from homology"/>
<dbReference type="Gene3D" id="1.25.10.10">
    <property type="entry name" value="Leucine-rich Repeat Variant"/>
    <property type="match status" value="1"/>
</dbReference>
<comment type="similarity">
    <text evidence="1">Belongs to the Mo25 family.</text>
</comment>
<dbReference type="STRING" id="747676.F4S5X0"/>
<dbReference type="RefSeq" id="XP_007416768.1">
    <property type="nucleotide sequence ID" value="XM_007416706.1"/>
</dbReference>
<organism evidence="3">
    <name type="scientific">Melampsora larici-populina (strain 98AG31 / pathotype 3-4-7)</name>
    <name type="common">Poplar leaf rust fungus</name>
    <dbReference type="NCBI Taxonomy" id="747676"/>
    <lineage>
        <taxon>Eukaryota</taxon>
        <taxon>Fungi</taxon>
        <taxon>Dikarya</taxon>
        <taxon>Basidiomycota</taxon>
        <taxon>Pucciniomycotina</taxon>
        <taxon>Pucciniomycetes</taxon>
        <taxon>Pucciniales</taxon>
        <taxon>Melampsoraceae</taxon>
        <taxon>Melampsora</taxon>
    </lineage>
</organism>
<dbReference type="EMBL" id="GL883152">
    <property type="protein sequence ID" value="EGF99993.1"/>
    <property type="molecule type" value="Genomic_DNA"/>
</dbReference>
<dbReference type="PANTHER" id="PTHR10182">
    <property type="entry name" value="CALCIUM-BINDING PROTEIN 39-RELATED"/>
    <property type="match status" value="1"/>
</dbReference>
<dbReference type="KEGG" id="mlr:MELLADRAFT_93962"/>
<gene>
    <name evidence="2" type="ORF">MELLADRAFT_93962</name>
</gene>
<evidence type="ECO:0000256" key="1">
    <source>
        <dbReference type="ARBA" id="ARBA00011012"/>
    </source>
</evidence>
<dbReference type="PANTHER" id="PTHR10182:SF3">
    <property type="entry name" value="PROTEIN MO25"/>
    <property type="match status" value="1"/>
</dbReference>
<dbReference type="GeneID" id="18936744"/>
<dbReference type="InterPro" id="IPR011989">
    <property type="entry name" value="ARM-like"/>
</dbReference>
<dbReference type="GO" id="GO:0035556">
    <property type="term" value="P:intracellular signal transduction"/>
    <property type="evidence" value="ECO:0007669"/>
    <property type="project" value="TreeGrafter"/>
</dbReference>
<dbReference type="VEuPathDB" id="FungiDB:MELLADRAFT_93962"/>
<dbReference type="InterPro" id="IPR016024">
    <property type="entry name" value="ARM-type_fold"/>
</dbReference>
<evidence type="ECO:0000313" key="2">
    <source>
        <dbReference type="EMBL" id="EGF99993.1"/>
    </source>
</evidence>
<dbReference type="InParanoid" id="F4S5X0"/>
<dbReference type="HOGENOM" id="CLU_1907166_0_0_1"/>
<dbReference type="OrthoDB" id="2671at2759"/>
<dbReference type="InterPro" id="IPR013878">
    <property type="entry name" value="Mo25"/>
</dbReference>
<protein>
    <submittedName>
        <fullName evidence="2">Uncharacterized protein</fullName>
    </submittedName>
</protein>
<accession>F4S5X0</accession>
<keyword evidence="3" id="KW-1185">Reference proteome</keyword>
<dbReference type="Proteomes" id="UP000001072">
    <property type="component" value="Unassembled WGS sequence"/>
</dbReference>
<dbReference type="Pfam" id="PF08569">
    <property type="entry name" value="Mo25"/>
    <property type="match status" value="1"/>
</dbReference>
<reference evidence="3" key="1">
    <citation type="journal article" date="2011" name="Proc. Natl. Acad. Sci. U.S.A.">
        <title>Obligate biotrophy features unraveled by the genomic analysis of rust fungi.</title>
        <authorList>
            <person name="Duplessis S."/>
            <person name="Cuomo C.A."/>
            <person name="Lin Y.-C."/>
            <person name="Aerts A."/>
            <person name="Tisserant E."/>
            <person name="Veneault-Fourrey C."/>
            <person name="Joly D.L."/>
            <person name="Hacquard S."/>
            <person name="Amselem J."/>
            <person name="Cantarel B.L."/>
            <person name="Chiu R."/>
            <person name="Coutinho P.M."/>
            <person name="Feau N."/>
            <person name="Field M."/>
            <person name="Frey P."/>
            <person name="Gelhaye E."/>
            <person name="Goldberg J."/>
            <person name="Grabherr M.G."/>
            <person name="Kodira C.D."/>
            <person name="Kohler A."/>
            <person name="Kuees U."/>
            <person name="Lindquist E.A."/>
            <person name="Lucas S.M."/>
            <person name="Mago R."/>
            <person name="Mauceli E."/>
            <person name="Morin E."/>
            <person name="Murat C."/>
            <person name="Pangilinan J.L."/>
            <person name="Park R."/>
            <person name="Pearson M."/>
            <person name="Quesneville H."/>
            <person name="Rouhier N."/>
            <person name="Sakthikumar S."/>
            <person name="Salamov A.A."/>
            <person name="Schmutz J."/>
            <person name="Selles B."/>
            <person name="Shapiro H."/>
            <person name="Tanguay P."/>
            <person name="Tuskan G.A."/>
            <person name="Henrissat B."/>
            <person name="Van de Peer Y."/>
            <person name="Rouze P."/>
            <person name="Ellis J.G."/>
            <person name="Dodds P.N."/>
            <person name="Schein J.E."/>
            <person name="Zhong S."/>
            <person name="Hamelin R.C."/>
            <person name="Grigoriev I.V."/>
            <person name="Szabo L.J."/>
            <person name="Martin F."/>
        </authorList>
    </citation>
    <scope>NUCLEOTIDE SEQUENCE [LARGE SCALE GENOMIC DNA]</scope>
    <source>
        <strain evidence="3">98AG31 / pathotype 3-4-7</strain>
    </source>
</reference>
<dbReference type="SUPFAM" id="SSF48371">
    <property type="entry name" value="ARM repeat"/>
    <property type="match status" value="1"/>
</dbReference>
<dbReference type="GO" id="GO:0043539">
    <property type="term" value="F:protein serine/threonine kinase activator activity"/>
    <property type="evidence" value="ECO:0007669"/>
    <property type="project" value="TreeGrafter"/>
</dbReference>
<dbReference type="AlphaFoldDB" id="F4S5X0"/>
<dbReference type="eggNOG" id="KOG1566">
    <property type="taxonomic scope" value="Eukaryota"/>
</dbReference>
<evidence type="ECO:0000313" key="3">
    <source>
        <dbReference type="Proteomes" id="UP000001072"/>
    </source>
</evidence>